<dbReference type="SMART" id="SM00317">
    <property type="entry name" value="SET"/>
    <property type="match status" value="1"/>
</dbReference>
<evidence type="ECO:0000313" key="4">
    <source>
        <dbReference type="Proteomes" id="UP001498398"/>
    </source>
</evidence>
<feature type="compositionally biased region" description="Polar residues" evidence="1">
    <location>
        <begin position="23"/>
        <end position="32"/>
    </location>
</feature>
<dbReference type="InterPro" id="IPR001214">
    <property type="entry name" value="SET_dom"/>
</dbReference>
<dbReference type="InterPro" id="IPR053185">
    <property type="entry name" value="SET_domain_protein"/>
</dbReference>
<reference evidence="3 4" key="1">
    <citation type="submission" date="2024-01" db="EMBL/GenBank/DDBJ databases">
        <title>A draft genome for the cacao thread blight pathogen Marasmiellus scandens.</title>
        <authorList>
            <person name="Baruah I.K."/>
            <person name="Leung J."/>
            <person name="Bukari Y."/>
            <person name="Amoako-Attah I."/>
            <person name="Meinhardt L.W."/>
            <person name="Bailey B.A."/>
            <person name="Cohen S.P."/>
        </authorList>
    </citation>
    <scope>NUCLEOTIDE SEQUENCE [LARGE SCALE GENOMIC DNA]</scope>
    <source>
        <strain evidence="3 4">GH-19</strain>
    </source>
</reference>
<dbReference type="PROSITE" id="PS50280">
    <property type="entry name" value="SET"/>
    <property type="match status" value="1"/>
</dbReference>
<sequence>MKRGFLKSEKAFSKNEPPKNRTDVANQSKNSVNTVQIVPTPTVPALHGGDGKLTADYHDDQWLLSTQPRYPPGATLVKYPDGWSECFITGHAQRKIINTPGFPEPLPRPNPSCFRISDSPGKGLGMFAARDIKMGDLIIAERALLILPRAFTPPDRVPAHFTEEQTKRASAKAYEQYLEGVVQRLPLESQVAFKQLRCSRNQDDGSGPIYNTVMTNLFMIYDYFEPSYGKPGIPEGYGCYGRVFKTLSRINHSCRPNAQQDWDSPSFSLQIRASRDIMKDEEIFITYIPRIMDPAPARQEQLEPYRFRCDCQACSNPIVSDERCRRIEKVGLLRRTIQINRNDMRWVHEQLIDPSLECLTLIEEEGLQNEELYRGLLSRLADSYSLLGDTAEETKWTRMYDVVRQAQYNARNPLNEAARIREEAVQRSNKENLAKIGAIKGQSFTVTL</sequence>
<dbReference type="Pfam" id="PF00856">
    <property type="entry name" value="SET"/>
    <property type="match status" value="1"/>
</dbReference>
<dbReference type="SUPFAM" id="SSF82199">
    <property type="entry name" value="SET domain"/>
    <property type="match status" value="1"/>
</dbReference>
<accession>A0ABR1JGC1</accession>
<gene>
    <name evidence="3" type="ORF">VKT23_008751</name>
</gene>
<evidence type="ECO:0000256" key="1">
    <source>
        <dbReference type="SAM" id="MobiDB-lite"/>
    </source>
</evidence>
<protein>
    <recommendedName>
        <fullName evidence="2">SET domain-containing protein</fullName>
    </recommendedName>
</protein>
<dbReference type="Proteomes" id="UP001498398">
    <property type="component" value="Unassembled WGS sequence"/>
</dbReference>
<keyword evidence="4" id="KW-1185">Reference proteome</keyword>
<feature type="compositionally biased region" description="Basic and acidic residues" evidence="1">
    <location>
        <begin position="1"/>
        <end position="22"/>
    </location>
</feature>
<dbReference type="EMBL" id="JBANRG010000014">
    <property type="protein sequence ID" value="KAK7460822.1"/>
    <property type="molecule type" value="Genomic_DNA"/>
</dbReference>
<proteinExistence type="predicted"/>
<organism evidence="3 4">
    <name type="scientific">Marasmiellus scandens</name>
    <dbReference type="NCBI Taxonomy" id="2682957"/>
    <lineage>
        <taxon>Eukaryota</taxon>
        <taxon>Fungi</taxon>
        <taxon>Dikarya</taxon>
        <taxon>Basidiomycota</taxon>
        <taxon>Agaricomycotina</taxon>
        <taxon>Agaricomycetes</taxon>
        <taxon>Agaricomycetidae</taxon>
        <taxon>Agaricales</taxon>
        <taxon>Marasmiineae</taxon>
        <taxon>Omphalotaceae</taxon>
        <taxon>Marasmiellus</taxon>
    </lineage>
</organism>
<evidence type="ECO:0000259" key="2">
    <source>
        <dbReference type="PROSITE" id="PS50280"/>
    </source>
</evidence>
<dbReference type="PANTHER" id="PTHR47332">
    <property type="entry name" value="SET DOMAIN-CONTAINING PROTEIN 5"/>
    <property type="match status" value="1"/>
</dbReference>
<dbReference type="Gene3D" id="2.170.270.10">
    <property type="entry name" value="SET domain"/>
    <property type="match status" value="1"/>
</dbReference>
<name>A0ABR1JGC1_9AGAR</name>
<comment type="caution">
    <text evidence="3">The sequence shown here is derived from an EMBL/GenBank/DDBJ whole genome shotgun (WGS) entry which is preliminary data.</text>
</comment>
<dbReference type="PANTHER" id="PTHR47332:SF6">
    <property type="entry name" value="SET DOMAIN-CONTAINING PROTEIN"/>
    <property type="match status" value="1"/>
</dbReference>
<evidence type="ECO:0000313" key="3">
    <source>
        <dbReference type="EMBL" id="KAK7460822.1"/>
    </source>
</evidence>
<dbReference type="CDD" id="cd20071">
    <property type="entry name" value="SET_SMYD"/>
    <property type="match status" value="1"/>
</dbReference>
<dbReference type="InterPro" id="IPR046341">
    <property type="entry name" value="SET_dom_sf"/>
</dbReference>
<feature type="region of interest" description="Disordered" evidence="1">
    <location>
        <begin position="1"/>
        <end position="32"/>
    </location>
</feature>
<feature type="domain" description="SET" evidence="2">
    <location>
        <begin position="112"/>
        <end position="288"/>
    </location>
</feature>